<accession>A0A7I4BP73</accession>
<feature type="domain" description="DUF4462" evidence="1">
    <location>
        <begin position="528"/>
        <end position="549"/>
    </location>
</feature>
<feature type="domain" description="DUF7477" evidence="2">
    <location>
        <begin position="53"/>
        <end position="155"/>
    </location>
</feature>
<proteinExistence type="predicted"/>
<dbReference type="InParanoid" id="A0A7I4BP73"/>
<organism evidence="3 4">
    <name type="scientific">Physcomitrium patens</name>
    <name type="common">Spreading-leaved earth moss</name>
    <name type="synonym">Physcomitrella patens</name>
    <dbReference type="NCBI Taxonomy" id="3218"/>
    <lineage>
        <taxon>Eukaryota</taxon>
        <taxon>Viridiplantae</taxon>
        <taxon>Streptophyta</taxon>
        <taxon>Embryophyta</taxon>
        <taxon>Bryophyta</taxon>
        <taxon>Bryophytina</taxon>
        <taxon>Bryopsida</taxon>
        <taxon>Funariidae</taxon>
        <taxon>Funariales</taxon>
        <taxon>Funariaceae</taxon>
        <taxon>Physcomitrium</taxon>
    </lineage>
</organism>
<feature type="domain" description="DUF4462" evidence="1">
    <location>
        <begin position="471"/>
        <end position="497"/>
    </location>
</feature>
<evidence type="ECO:0000313" key="3">
    <source>
        <dbReference type="EnsemblPlants" id="Pp3c19_23110V3.1"/>
    </source>
</evidence>
<dbReference type="Pfam" id="PF14692">
    <property type="entry name" value="DUF4462"/>
    <property type="match status" value="8"/>
</dbReference>
<evidence type="ECO:0000259" key="2">
    <source>
        <dbReference type="Pfam" id="PF24289"/>
    </source>
</evidence>
<feature type="domain" description="DUF4462" evidence="1">
    <location>
        <begin position="441"/>
        <end position="468"/>
    </location>
</feature>
<protein>
    <submittedName>
        <fullName evidence="3">Uncharacterized protein</fullName>
    </submittedName>
</protein>
<feature type="domain" description="DUF4462" evidence="1">
    <location>
        <begin position="330"/>
        <end position="344"/>
    </location>
</feature>
<name>A0A7I4BP73_PHYPA</name>
<dbReference type="InterPro" id="IPR028033">
    <property type="entry name" value="DUF4462"/>
</dbReference>
<reference evidence="3 4" key="2">
    <citation type="journal article" date="2018" name="Plant J.">
        <title>The Physcomitrella patens chromosome-scale assembly reveals moss genome structure and evolution.</title>
        <authorList>
            <person name="Lang D."/>
            <person name="Ullrich K.K."/>
            <person name="Murat F."/>
            <person name="Fuchs J."/>
            <person name="Jenkins J."/>
            <person name="Haas F.B."/>
            <person name="Piednoel M."/>
            <person name="Gundlach H."/>
            <person name="Van Bel M."/>
            <person name="Meyberg R."/>
            <person name="Vives C."/>
            <person name="Morata J."/>
            <person name="Symeonidi A."/>
            <person name="Hiss M."/>
            <person name="Muchero W."/>
            <person name="Kamisugi Y."/>
            <person name="Saleh O."/>
            <person name="Blanc G."/>
            <person name="Decker E.L."/>
            <person name="van Gessel N."/>
            <person name="Grimwood J."/>
            <person name="Hayes R.D."/>
            <person name="Graham S.W."/>
            <person name="Gunter L.E."/>
            <person name="McDaniel S.F."/>
            <person name="Hoernstein S.N.W."/>
            <person name="Larsson A."/>
            <person name="Li F.W."/>
            <person name="Perroud P.F."/>
            <person name="Phillips J."/>
            <person name="Ranjan P."/>
            <person name="Rokshar D.S."/>
            <person name="Rothfels C.J."/>
            <person name="Schneider L."/>
            <person name="Shu S."/>
            <person name="Stevenson D.W."/>
            <person name="Thummler F."/>
            <person name="Tillich M."/>
            <person name="Villarreal Aguilar J.C."/>
            <person name="Widiez T."/>
            <person name="Wong G.K."/>
            <person name="Wymore A."/>
            <person name="Zhang Y."/>
            <person name="Zimmer A.D."/>
            <person name="Quatrano R.S."/>
            <person name="Mayer K.F.X."/>
            <person name="Goodstein D."/>
            <person name="Casacuberta J.M."/>
            <person name="Vandepoele K."/>
            <person name="Reski R."/>
            <person name="Cuming A.C."/>
            <person name="Tuskan G.A."/>
            <person name="Maumus F."/>
            <person name="Salse J."/>
            <person name="Schmutz J."/>
            <person name="Rensing S.A."/>
        </authorList>
    </citation>
    <scope>NUCLEOTIDE SEQUENCE [LARGE SCALE GENOMIC DNA]</scope>
    <source>
        <strain evidence="3 4">cv. Gransden 2004</strain>
    </source>
</reference>
<reference evidence="3 4" key="1">
    <citation type="journal article" date="2008" name="Science">
        <title>The Physcomitrella genome reveals evolutionary insights into the conquest of land by plants.</title>
        <authorList>
            <person name="Rensing S."/>
            <person name="Lang D."/>
            <person name="Zimmer A."/>
            <person name="Terry A."/>
            <person name="Salamov A."/>
            <person name="Shapiro H."/>
            <person name="Nishiyama T."/>
            <person name="Perroud P.-F."/>
            <person name="Lindquist E."/>
            <person name="Kamisugi Y."/>
            <person name="Tanahashi T."/>
            <person name="Sakakibara K."/>
            <person name="Fujita T."/>
            <person name="Oishi K."/>
            <person name="Shin-I T."/>
            <person name="Kuroki Y."/>
            <person name="Toyoda A."/>
            <person name="Suzuki Y."/>
            <person name="Hashimoto A."/>
            <person name="Yamaguchi K."/>
            <person name="Sugano A."/>
            <person name="Kohara Y."/>
            <person name="Fujiyama A."/>
            <person name="Anterola A."/>
            <person name="Aoki S."/>
            <person name="Ashton N."/>
            <person name="Barbazuk W.B."/>
            <person name="Barker E."/>
            <person name="Bennetzen J."/>
            <person name="Bezanilla M."/>
            <person name="Blankenship R."/>
            <person name="Cho S.H."/>
            <person name="Dutcher S."/>
            <person name="Estelle M."/>
            <person name="Fawcett J.A."/>
            <person name="Gundlach H."/>
            <person name="Hanada K."/>
            <person name="Heyl A."/>
            <person name="Hicks K.A."/>
            <person name="Hugh J."/>
            <person name="Lohr M."/>
            <person name="Mayer K."/>
            <person name="Melkozernov A."/>
            <person name="Murata T."/>
            <person name="Nelson D."/>
            <person name="Pils B."/>
            <person name="Prigge M."/>
            <person name="Reiss B."/>
            <person name="Renner T."/>
            <person name="Rombauts S."/>
            <person name="Rushton P."/>
            <person name="Sanderfoot A."/>
            <person name="Schween G."/>
            <person name="Shiu S.-H."/>
            <person name="Stueber K."/>
            <person name="Theodoulou F.L."/>
            <person name="Tu H."/>
            <person name="Van de Peer Y."/>
            <person name="Verrier P.J."/>
            <person name="Waters E."/>
            <person name="Wood A."/>
            <person name="Yang L."/>
            <person name="Cove D."/>
            <person name="Cuming A."/>
            <person name="Hasebe M."/>
            <person name="Lucas S."/>
            <person name="Mishler D.B."/>
            <person name="Reski R."/>
            <person name="Grigoriev I."/>
            <person name="Quatrano R.S."/>
            <person name="Boore J.L."/>
        </authorList>
    </citation>
    <scope>NUCLEOTIDE SEQUENCE [LARGE SCALE GENOMIC DNA]</scope>
    <source>
        <strain evidence="3 4">cv. Gransden 2004</strain>
    </source>
</reference>
<evidence type="ECO:0000313" key="4">
    <source>
        <dbReference type="Proteomes" id="UP000006727"/>
    </source>
</evidence>
<dbReference type="AlphaFoldDB" id="A0A7I4BP73"/>
<feature type="domain" description="DUF4462" evidence="1">
    <location>
        <begin position="499"/>
        <end position="526"/>
    </location>
</feature>
<reference evidence="3" key="3">
    <citation type="submission" date="2020-12" db="UniProtKB">
        <authorList>
            <consortium name="EnsemblPlants"/>
        </authorList>
    </citation>
    <scope>IDENTIFICATION</scope>
</reference>
<dbReference type="Pfam" id="PF24289">
    <property type="entry name" value="DUF7477"/>
    <property type="match status" value="1"/>
</dbReference>
<dbReference type="EMBL" id="ABEU02000019">
    <property type="status" value="NOT_ANNOTATED_CDS"/>
    <property type="molecule type" value="Genomic_DNA"/>
</dbReference>
<dbReference type="InterPro" id="IPR055900">
    <property type="entry name" value="DUF7477"/>
</dbReference>
<feature type="domain" description="DUF4462" evidence="1">
    <location>
        <begin position="414"/>
        <end position="440"/>
    </location>
</feature>
<sequence>MVANMKFDEEPNHGKLVLLFDSILGPNPTVRPINTDGVEKPFVSSVPYRLVRREGESDVEEDEDDQPKKKIQLGMPATQWITTFTTLGGQMKQRYHYDAVDSRLTEHVEKGNEDSLYISSVASCTNLWALVMDTRTRFTAQVHELSHVFAVLECILLVSRGEFSGFSMLDKESLIEAGSGKREVERVKRPYEGDKAKHCDPRQYHYSGTAYLDFWKESSRRGDACKFMHRVFELTTGRRSGGGYDGSPRARAAACYDGAFGYESLSYDVASVGHDPSHLSRYSSSANSGAGYVTSQNSSPRSTVVKYKQYAVLLSPPLSPSKSPPPSPGAGSIGIGCREQVQLELAAKSRFNWNQLPRAGPVGIGCQEQVQLESAAESKSSRNGLPRSRSSWNWLPRAGSIGIGYQEQIQLESAANSKFSWNWLPRAGSIGIGCQEQLELAAKSRFNWNRLPRAGLVGIICQEQVQLESGAESRFCRNWLLRAGSIGIGCQEQVQLELAAKSRFNWNRLPRAGPVGIGFHEQVQLESAAKSRSSWNWLQRAGSIGIGCQQLNACLPIRIAWPAIGIGRLFLLPLLLSRAWHEVTLGGWQA</sequence>
<keyword evidence="4" id="KW-1185">Reference proteome</keyword>
<feature type="domain" description="DUF4462" evidence="1">
    <location>
        <begin position="346"/>
        <end position="373"/>
    </location>
</feature>
<evidence type="ECO:0000259" key="1">
    <source>
        <dbReference type="Pfam" id="PF14692"/>
    </source>
</evidence>
<dbReference type="Proteomes" id="UP000006727">
    <property type="component" value="Chromosome 19"/>
</dbReference>
<dbReference type="EnsemblPlants" id="Pp3c19_23110V3.1">
    <property type="protein sequence ID" value="Pp3c19_23110V3.1"/>
    <property type="gene ID" value="Pp3c19_23110"/>
</dbReference>
<dbReference type="Gramene" id="Pp3c19_23110V3.1">
    <property type="protein sequence ID" value="Pp3c19_23110V3.1"/>
    <property type="gene ID" value="Pp3c19_23110"/>
</dbReference>
<feature type="domain" description="DUF4462" evidence="1">
    <location>
        <begin position="388"/>
        <end position="412"/>
    </location>
</feature>